<reference evidence="2" key="1">
    <citation type="submission" date="2016-06" db="EMBL/GenBank/DDBJ databases">
        <title>Parallel loss of symbiosis genes in relatives of nitrogen-fixing non-legume Parasponia.</title>
        <authorList>
            <person name="Van Velzen R."/>
            <person name="Holmer R."/>
            <person name="Bu F."/>
            <person name="Rutten L."/>
            <person name="Van Zeijl A."/>
            <person name="Liu W."/>
            <person name="Santuari L."/>
            <person name="Cao Q."/>
            <person name="Sharma T."/>
            <person name="Shen D."/>
            <person name="Roswanjaya Y."/>
            <person name="Wardhani T."/>
            <person name="Kalhor M.S."/>
            <person name="Jansen J."/>
            <person name="Van den Hoogen J."/>
            <person name="Gungor B."/>
            <person name="Hartog M."/>
            <person name="Hontelez J."/>
            <person name="Verver J."/>
            <person name="Yang W.-C."/>
            <person name="Schijlen E."/>
            <person name="Repin R."/>
            <person name="Schilthuizen M."/>
            <person name="Schranz E."/>
            <person name="Heidstra R."/>
            <person name="Miyata K."/>
            <person name="Fedorova E."/>
            <person name="Kohlen W."/>
            <person name="Bisseling T."/>
            <person name="Smit S."/>
            <person name="Geurts R."/>
        </authorList>
    </citation>
    <scope>NUCLEOTIDE SEQUENCE [LARGE SCALE GENOMIC DNA]</scope>
    <source>
        <strain evidence="2">cv. RG33-2</strain>
    </source>
</reference>
<dbReference type="AlphaFoldDB" id="A0A2P5FVW1"/>
<evidence type="ECO:0000313" key="1">
    <source>
        <dbReference type="EMBL" id="POO01930.1"/>
    </source>
</evidence>
<evidence type="ECO:0000313" key="2">
    <source>
        <dbReference type="Proteomes" id="UP000237000"/>
    </source>
</evidence>
<proteinExistence type="predicted"/>
<protein>
    <submittedName>
        <fullName evidence="1">Uncharacterized protein</fullName>
    </submittedName>
</protein>
<dbReference type="EMBL" id="JXTC01000006">
    <property type="protein sequence ID" value="POO01930.1"/>
    <property type="molecule type" value="Genomic_DNA"/>
</dbReference>
<accession>A0A2P5FVW1</accession>
<gene>
    <name evidence="1" type="ORF">TorRG33x02_022220</name>
</gene>
<comment type="caution">
    <text evidence="1">The sequence shown here is derived from an EMBL/GenBank/DDBJ whole genome shotgun (WGS) entry which is preliminary data.</text>
</comment>
<dbReference type="Proteomes" id="UP000237000">
    <property type="component" value="Unassembled WGS sequence"/>
</dbReference>
<keyword evidence="2" id="KW-1185">Reference proteome</keyword>
<name>A0A2P5FVW1_TREOI</name>
<organism evidence="1 2">
    <name type="scientific">Trema orientale</name>
    <name type="common">Charcoal tree</name>
    <name type="synonym">Celtis orientalis</name>
    <dbReference type="NCBI Taxonomy" id="63057"/>
    <lineage>
        <taxon>Eukaryota</taxon>
        <taxon>Viridiplantae</taxon>
        <taxon>Streptophyta</taxon>
        <taxon>Embryophyta</taxon>
        <taxon>Tracheophyta</taxon>
        <taxon>Spermatophyta</taxon>
        <taxon>Magnoliopsida</taxon>
        <taxon>eudicotyledons</taxon>
        <taxon>Gunneridae</taxon>
        <taxon>Pentapetalae</taxon>
        <taxon>rosids</taxon>
        <taxon>fabids</taxon>
        <taxon>Rosales</taxon>
        <taxon>Cannabaceae</taxon>
        <taxon>Trema</taxon>
    </lineage>
</organism>
<sequence length="120" mass="13259">MGIRLKGTRGFSILGVYEGLVVEDHYHEFYIVGNPATRGVLHLPRPSGNCDGTGGDLDVHVSCFDLRTEKSVNIDRFPRGVFSDVSKPLPFWWNNCVAFGKIVGGELQVILVLEKQRGGE</sequence>
<dbReference type="InParanoid" id="A0A2P5FVW1"/>